<evidence type="ECO:0000313" key="8">
    <source>
        <dbReference type="EMBL" id="WVX81798.1"/>
    </source>
</evidence>
<keyword evidence="9" id="KW-1185">Reference proteome</keyword>
<evidence type="ECO:0000256" key="5">
    <source>
        <dbReference type="ARBA" id="ARBA00023014"/>
    </source>
</evidence>
<evidence type="ECO:0000256" key="1">
    <source>
        <dbReference type="ARBA" id="ARBA00010914"/>
    </source>
</evidence>
<evidence type="ECO:0000256" key="4">
    <source>
        <dbReference type="ARBA" id="ARBA00023004"/>
    </source>
</evidence>
<accession>A0ABZ2CJ14</accession>
<dbReference type="PANTHER" id="PTHR23426">
    <property type="entry name" value="FERREDOXIN/ADRENODOXIN"/>
    <property type="match status" value="1"/>
</dbReference>
<dbReference type="PANTHER" id="PTHR23426:SF65">
    <property type="entry name" value="FERREDOXIN-2, MITOCHONDRIAL"/>
    <property type="match status" value="1"/>
</dbReference>
<comment type="similarity">
    <text evidence="1">Belongs to the adrenodoxin/putidaredoxin family.</text>
</comment>
<evidence type="ECO:0000313" key="9">
    <source>
        <dbReference type="Proteomes" id="UP001357223"/>
    </source>
</evidence>
<dbReference type="SUPFAM" id="SSF54292">
    <property type="entry name" value="2Fe-2S ferredoxin-like"/>
    <property type="match status" value="1"/>
</dbReference>
<dbReference type="InterPro" id="IPR001041">
    <property type="entry name" value="2Fe-2S_ferredoxin-type"/>
</dbReference>
<proteinExistence type="inferred from homology"/>
<evidence type="ECO:0000256" key="6">
    <source>
        <dbReference type="ARBA" id="ARBA00034078"/>
    </source>
</evidence>
<dbReference type="CDD" id="cd00207">
    <property type="entry name" value="fer2"/>
    <property type="match status" value="1"/>
</dbReference>
<keyword evidence="3" id="KW-0479">Metal-binding</keyword>
<evidence type="ECO:0000259" key="7">
    <source>
        <dbReference type="PROSITE" id="PS51085"/>
    </source>
</evidence>
<keyword evidence="2" id="KW-0001">2Fe-2S</keyword>
<organism evidence="8 9">
    <name type="scientific">Niallia oryzisoli</name>
    <dbReference type="NCBI Taxonomy" id="1737571"/>
    <lineage>
        <taxon>Bacteria</taxon>
        <taxon>Bacillati</taxon>
        <taxon>Bacillota</taxon>
        <taxon>Bacilli</taxon>
        <taxon>Bacillales</taxon>
        <taxon>Bacillaceae</taxon>
        <taxon>Niallia</taxon>
    </lineage>
</organism>
<dbReference type="EMBL" id="CP137640">
    <property type="protein sequence ID" value="WVX81798.1"/>
    <property type="molecule type" value="Genomic_DNA"/>
</dbReference>
<dbReference type="Proteomes" id="UP001357223">
    <property type="component" value="Chromosome"/>
</dbReference>
<comment type="cofactor">
    <cofactor evidence="6">
        <name>[2Fe-2S] cluster</name>
        <dbReference type="ChEBI" id="CHEBI:190135"/>
    </cofactor>
</comment>
<dbReference type="InterPro" id="IPR012675">
    <property type="entry name" value="Beta-grasp_dom_sf"/>
</dbReference>
<protein>
    <submittedName>
        <fullName evidence="8">2Fe-2S iron-sulfur cluster binding domain-containing protein</fullName>
    </submittedName>
</protein>
<keyword evidence="4" id="KW-0408">Iron</keyword>
<evidence type="ECO:0000256" key="2">
    <source>
        <dbReference type="ARBA" id="ARBA00022714"/>
    </source>
</evidence>
<evidence type="ECO:0000256" key="3">
    <source>
        <dbReference type="ARBA" id="ARBA00022723"/>
    </source>
</evidence>
<dbReference type="InterPro" id="IPR001055">
    <property type="entry name" value="Adrenodoxin-like"/>
</dbReference>
<name>A0ABZ2CJ14_9BACI</name>
<dbReference type="Pfam" id="PF00111">
    <property type="entry name" value="Fer2"/>
    <property type="match status" value="1"/>
</dbReference>
<dbReference type="PROSITE" id="PS51085">
    <property type="entry name" value="2FE2S_FER_2"/>
    <property type="match status" value="1"/>
</dbReference>
<sequence>MKKLTIGSLKYGSIKSNVSVDQPAFVERLKANETNTTVKETGKIVDIKQNQQSFQVKVKKGQSILDAALEQNFPLEYSCKKGTCGKCKVNVVNGDTYLQPTNSQEEKKLQDLIKRGFRLACQAIAR</sequence>
<keyword evidence="5" id="KW-0411">Iron-sulfur</keyword>
<feature type="domain" description="2Fe-2S ferredoxin-type" evidence="7">
    <location>
        <begin position="43"/>
        <end position="126"/>
    </location>
</feature>
<dbReference type="RefSeq" id="WP_338450708.1">
    <property type="nucleotide sequence ID" value="NZ_CP137640.1"/>
</dbReference>
<gene>
    <name evidence="8" type="ORF">R4Z09_01765</name>
</gene>
<reference evidence="8 9" key="1">
    <citation type="submission" date="2023-10" db="EMBL/GenBank/DDBJ databases">
        <title>Niallia locisalis sp.nov. isolated from a salt pond sample.</title>
        <authorList>
            <person name="Li X.-J."/>
            <person name="Dong L."/>
        </authorList>
    </citation>
    <scope>NUCLEOTIDE SEQUENCE [LARGE SCALE GENOMIC DNA]</scope>
    <source>
        <strain evidence="8 9">DSM 29761</strain>
    </source>
</reference>
<dbReference type="Gene3D" id="3.10.20.30">
    <property type="match status" value="1"/>
</dbReference>
<dbReference type="InterPro" id="IPR036010">
    <property type="entry name" value="2Fe-2S_ferredoxin-like_sf"/>
</dbReference>